<proteinExistence type="inferred from homology"/>
<dbReference type="InterPro" id="IPR003439">
    <property type="entry name" value="ABC_transporter-like_ATP-bd"/>
</dbReference>
<reference evidence="7 8" key="1">
    <citation type="submission" date="2023-10" db="EMBL/GenBank/DDBJ databases">
        <title>Bacteria for the degradation of biodegradable plastic PBAT(Polybutylene adipate terephthalate).</title>
        <authorList>
            <person name="Weon H.-Y."/>
            <person name="Yeon J."/>
        </authorList>
    </citation>
    <scope>NUCLEOTIDE SEQUENCE [LARGE SCALE GENOMIC DNA]</scope>
    <source>
        <strain evidence="7 8">SBD 7-3</strain>
    </source>
</reference>
<dbReference type="PANTHER" id="PTHR43776:SF7">
    <property type="entry name" value="D,D-DIPEPTIDE TRANSPORT ATP-BINDING PROTEIN DDPF-RELATED"/>
    <property type="match status" value="1"/>
</dbReference>
<evidence type="ECO:0000256" key="4">
    <source>
        <dbReference type="ARBA" id="ARBA00022741"/>
    </source>
</evidence>
<dbReference type="SUPFAM" id="SSF52540">
    <property type="entry name" value="P-loop containing nucleoside triphosphate hydrolases"/>
    <property type="match status" value="1"/>
</dbReference>
<comment type="similarity">
    <text evidence="1">Belongs to the ABC transporter superfamily.</text>
</comment>
<keyword evidence="3" id="KW-1003">Cell membrane</keyword>
<keyword evidence="2" id="KW-0813">Transport</keyword>
<organism evidence="7 8">
    <name type="scientific">Piscinibacter gummiphilus</name>
    <dbReference type="NCBI Taxonomy" id="946333"/>
    <lineage>
        <taxon>Bacteria</taxon>
        <taxon>Pseudomonadati</taxon>
        <taxon>Pseudomonadota</taxon>
        <taxon>Betaproteobacteria</taxon>
        <taxon>Burkholderiales</taxon>
        <taxon>Sphaerotilaceae</taxon>
        <taxon>Piscinibacter</taxon>
    </lineage>
</organism>
<evidence type="ECO:0000256" key="5">
    <source>
        <dbReference type="ARBA" id="ARBA00022840"/>
    </source>
</evidence>
<keyword evidence="3" id="KW-0472">Membrane</keyword>
<gene>
    <name evidence="7" type="ORF">RXV79_22335</name>
</gene>
<evidence type="ECO:0000256" key="2">
    <source>
        <dbReference type="ARBA" id="ARBA00022448"/>
    </source>
</evidence>
<dbReference type="PROSITE" id="PS00211">
    <property type="entry name" value="ABC_TRANSPORTER_1"/>
    <property type="match status" value="1"/>
</dbReference>
<evidence type="ECO:0000256" key="3">
    <source>
        <dbReference type="ARBA" id="ARBA00022475"/>
    </source>
</evidence>
<dbReference type="InterPro" id="IPR027417">
    <property type="entry name" value="P-loop_NTPase"/>
</dbReference>
<dbReference type="GO" id="GO:0005524">
    <property type="term" value="F:ATP binding"/>
    <property type="evidence" value="ECO:0007669"/>
    <property type="project" value="UniProtKB-KW"/>
</dbReference>
<name>A0ABZ0CRM3_9BURK</name>
<dbReference type="EMBL" id="CP136336">
    <property type="protein sequence ID" value="WOB07638.1"/>
    <property type="molecule type" value="Genomic_DNA"/>
</dbReference>
<dbReference type="Proteomes" id="UP001303946">
    <property type="component" value="Chromosome"/>
</dbReference>
<dbReference type="Pfam" id="PF00005">
    <property type="entry name" value="ABC_tran"/>
    <property type="match status" value="1"/>
</dbReference>
<dbReference type="NCBIfam" id="TIGR01727">
    <property type="entry name" value="oligo_HPY"/>
    <property type="match status" value="1"/>
</dbReference>
<dbReference type="Gene3D" id="3.40.50.300">
    <property type="entry name" value="P-loop containing nucleotide triphosphate hydrolases"/>
    <property type="match status" value="1"/>
</dbReference>
<evidence type="ECO:0000256" key="1">
    <source>
        <dbReference type="ARBA" id="ARBA00005417"/>
    </source>
</evidence>
<sequence length="346" mass="37930">MSTTPLSAKSDPLLRVEGLKVHFPVHAGAVLRKQVGAVKAVDGVSFTLNRGETLGLVGESGCGKSTTGLAILRMQDITEGKVFFEGEDITAQDKRTGRFRRRMQMVYQDPYGSLNPRMTVADIVSEPLEVYNVGTKAERRDRVANLLKTVGLLPDMADRYPHEFSGGQRQRIAIARALALEPSLIICDEPVSALDVSIQAQVVNVLVELQQRLGLSYLFVAHDLAVVRHISHRIAVMYLGRIVEIASKDDLYQRPMHPYTRALMSAVPVADPEIEATRPRIVVTGEVPSALRPPSGCRFHPRCPEAMDVCKTKDPALLDKGAGRAVACHLHDGVVMQMPESRKIAA</sequence>
<keyword evidence="8" id="KW-1185">Reference proteome</keyword>
<evidence type="ECO:0000313" key="8">
    <source>
        <dbReference type="Proteomes" id="UP001303946"/>
    </source>
</evidence>
<dbReference type="RefSeq" id="WP_316700295.1">
    <property type="nucleotide sequence ID" value="NZ_CP136336.1"/>
</dbReference>
<feature type="domain" description="ABC transporter" evidence="6">
    <location>
        <begin position="25"/>
        <end position="264"/>
    </location>
</feature>
<dbReference type="InterPro" id="IPR050319">
    <property type="entry name" value="ABC_transp_ATP-bind"/>
</dbReference>
<dbReference type="InterPro" id="IPR003593">
    <property type="entry name" value="AAA+_ATPase"/>
</dbReference>
<keyword evidence="5 7" id="KW-0067">ATP-binding</keyword>
<protein>
    <submittedName>
        <fullName evidence="7">Dipeptide ABC transporter ATP-binding protein</fullName>
    </submittedName>
</protein>
<dbReference type="NCBIfam" id="NF008453">
    <property type="entry name" value="PRK11308.1"/>
    <property type="match status" value="1"/>
</dbReference>
<dbReference type="CDD" id="cd03257">
    <property type="entry name" value="ABC_NikE_OppD_transporters"/>
    <property type="match status" value="1"/>
</dbReference>
<dbReference type="PANTHER" id="PTHR43776">
    <property type="entry name" value="TRANSPORT ATP-BINDING PROTEIN"/>
    <property type="match status" value="1"/>
</dbReference>
<dbReference type="PROSITE" id="PS50893">
    <property type="entry name" value="ABC_TRANSPORTER_2"/>
    <property type="match status" value="1"/>
</dbReference>
<evidence type="ECO:0000313" key="7">
    <source>
        <dbReference type="EMBL" id="WOB07638.1"/>
    </source>
</evidence>
<accession>A0ABZ0CRM3</accession>
<evidence type="ECO:0000259" key="6">
    <source>
        <dbReference type="PROSITE" id="PS50893"/>
    </source>
</evidence>
<keyword evidence="4" id="KW-0547">Nucleotide-binding</keyword>
<dbReference type="SMART" id="SM00382">
    <property type="entry name" value="AAA"/>
    <property type="match status" value="1"/>
</dbReference>
<dbReference type="InterPro" id="IPR013563">
    <property type="entry name" value="Oligopep_ABC_C"/>
</dbReference>
<dbReference type="InterPro" id="IPR017871">
    <property type="entry name" value="ABC_transporter-like_CS"/>
</dbReference>
<dbReference type="Pfam" id="PF08352">
    <property type="entry name" value="oligo_HPY"/>
    <property type="match status" value="1"/>
</dbReference>